<dbReference type="GeneID" id="28894475"/>
<dbReference type="EMBL" id="KV407460">
    <property type="protein sequence ID" value="KZF21602.1"/>
    <property type="molecule type" value="Genomic_DNA"/>
</dbReference>
<dbReference type="InterPro" id="IPR051678">
    <property type="entry name" value="AGP_Transferase"/>
</dbReference>
<dbReference type="Gene3D" id="3.90.1200.10">
    <property type="match status" value="1"/>
</dbReference>
<dbReference type="Gene3D" id="3.30.200.20">
    <property type="entry name" value="Phosphorylase Kinase, domain 1"/>
    <property type="match status" value="1"/>
</dbReference>
<dbReference type="AlphaFoldDB" id="A0A165G0Q4"/>
<dbReference type="OMA" id="RAHASHY"/>
<name>A0A165G0Q4_XYLHT</name>
<dbReference type="PANTHER" id="PTHR21310">
    <property type="entry name" value="AMINOGLYCOSIDE PHOSPHOTRANSFERASE-RELATED-RELATED"/>
    <property type="match status" value="1"/>
</dbReference>
<organism evidence="3 4">
    <name type="scientific">Xylona heveae (strain CBS 132557 / TC161)</name>
    <dbReference type="NCBI Taxonomy" id="1328760"/>
    <lineage>
        <taxon>Eukaryota</taxon>
        <taxon>Fungi</taxon>
        <taxon>Dikarya</taxon>
        <taxon>Ascomycota</taxon>
        <taxon>Pezizomycotina</taxon>
        <taxon>Xylonomycetes</taxon>
        <taxon>Xylonales</taxon>
        <taxon>Xylonaceae</taxon>
        <taxon>Xylona</taxon>
    </lineage>
</organism>
<feature type="domain" description="Aminoglycoside phosphotransferase" evidence="2">
    <location>
        <begin position="63"/>
        <end position="312"/>
    </location>
</feature>
<dbReference type="InterPro" id="IPR011009">
    <property type="entry name" value="Kinase-like_dom_sf"/>
</dbReference>
<evidence type="ECO:0000313" key="3">
    <source>
        <dbReference type="EMBL" id="KZF21602.1"/>
    </source>
</evidence>
<feature type="coiled-coil region" evidence="1">
    <location>
        <begin position="436"/>
        <end position="463"/>
    </location>
</feature>
<keyword evidence="4" id="KW-1185">Reference proteome</keyword>
<dbReference type="STRING" id="1328760.A0A165G0Q4"/>
<evidence type="ECO:0000259" key="2">
    <source>
        <dbReference type="Pfam" id="PF01636"/>
    </source>
</evidence>
<dbReference type="SUPFAM" id="SSF56112">
    <property type="entry name" value="Protein kinase-like (PK-like)"/>
    <property type="match status" value="1"/>
</dbReference>
<evidence type="ECO:0000313" key="4">
    <source>
        <dbReference type="Proteomes" id="UP000076632"/>
    </source>
</evidence>
<keyword evidence="1" id="KW-0175">Coiled coil</keyword>
<gene>
    <name evidence="3" type="ORF">L228DRAFT_156374</name>
</gene>
<dbReference type="RefSeq" id="XP_018187157.1">
    <property type="nucleotide sequence ID" value="XM_018329338.1"/>
</dbReference>
<dbReference type="OrthoDB" id="5412996at2759"/>
<evidence type="ECO:0000256" key="1">
    <source>
        <dbReference type="SAM" id="Coils"/>
    </source>
</evidence>
<dbReference type="InParanoid" id="A0A165G0Q4"/>
<reference evidence="3 4" key="1">
    <citation type="journal article" date="2016" name="Fungal Biol.">
        <title>The genome of Xylona heveae provides a window into fungal endophytism.</title>
        <authorList>
            <person name="Gazis R."/>
            <person name="Kuo A."/>
            <person name="Riley R."/>
            <person name="LaButti K."/>
            <person name="Lipzen A."/>
            <person name="Lin J."/>
            <person name="Amirebrahimi M."/>
            <person name="Hesse C.N."/>
            <person name="Spatafora J.W."/>
            <person name="Henrissat B."/>
            <person name="Hainaut M."/>
            <person name="Grigoriev I.V."/>
            <person name="Hibbett D.S."/>
        </authorList>
    </citation>
    <scope>NUCLEOTIDE SEQUENCE [LARGE SCALE GENOMIC DNA]</scope>
    <source>
        <strain evidence="3 4">TC161</strain>
    </source>
</reference>
<dbReference type="Pfam" id="PF01636">
    <property type="entry name" value="APH"/>
    <property type="match status" value="1"/>
</dbReference>
<protein>
    <recommendedName>
        <fullName evidence="2">Aminoglycoside phosphotransferase domain-containing protein</fullName>
    </recommendedName>
</protein>
<proteinExistence type="predicted"/>
<dbReference type="PANTHER" id="PTHR21310:SF37">
    <property type="entry name" value="AMINOGLYCOSIDE PHOSPHOTRANSFERASE DOMAIN-CONTAINING PROTEIN"/>
    <property type="match status" value="1"/>
</dbReference>
<sequence length="482" mass="56127">MDFNDFAEIKHQQLGTEWSRKFHIQRDTALAKWISSFREHQESQVIGDCFGSFNWSCIVQFNDGVKWIVRFAVPGQVMDPDEKVPREVATMRIIQERTSIPVPAIHAWGLSKDNPLELGAFIIMDYVEGKDLGKLWEYKPTERKSDGILKSTISEQELRVVYRQIAGFLLELSRLEFDKGGALFIHGDQTIDVEQSPLTLKMQEIEAHGGVRVGGCRDKLFSSATDYFSHVAEQDLQHLLEQPNSIDDAEDARSKYKFRSQLLALIPRFVNKKYDRSPFRLICDDMRLGNILVNNETELKIVAVLDWEWAYTAPYQMFFSPPRWLLIKKPTYWTSEDLDRYKTCLELFLHVLAQEETDRYKDENHLIENPERLSDLMRQSMDDGKLWFHELMYACYEGANNPAWQAICKLHPDLDDFAPIPESTLDGFSKTKMEQLQKYEAEWAKKQAELDREQKELEALIEKVAAFDPELAEKARKRLLTQ</sequence>
<dbReference type="Proteomes" id="UP000076632">
    <property type="component" value="Unassembled WGS sequence"/>
</dbReference>
<dbReference type="InterPro" id="IPR002575">
    <property type="entry name" value="Aminoglycoside_PTrfase"/>
</dbReference>
<accession>A0A165G0Q4</accession>